<reference evidence="2 4" key="2">
    <citation type="journal article" date="2018" name="Elife">
        <title>Functional genomics of lipid metabolism in the oleaginous yeast Rhodosporidium toruloides.</title>
        <authorList>
            <person name="Coradetti S.T."/>
            <person name="Pinel D."/>
            <person name="Geiselman G."/>
            <person name="Ito M."/>
            <person name="Mondo S."/>
            <person name="Reilly M.C."/>
            <person name="Cheng Y.F."/>
            <person name="Bauer S."/>
            <person name="Grigoriev I."/>
            <person name="Gladden J.M."/>
            <person name="Simmons B.A."/>
            <person name="Brem R."/>
            <person name="Arkin A.P."/>
            <person name="Skerker J.M."/>
        </authorList>
    </citation>
    <scope>NUCLEOTIDE SEQUENCE [LARGE SCALE GENOMIC DNA]</scope>
    <source>
        <strain evidence="2 4">NBRC 0880</strain>
    </source>
</reference>
<dbReference type="EMBL" id="LCTV02000014">
    <property type="protein sequence ID" value="PRQ70753.1"/>
    <property type="molecule type" value="Genomic_DNA"/>
</dbReference>
<organism evidence="1 3">
    <name type="scientific">Rhodotorula toruloides</name>
    <name type="common">Yeast</name>
    <name type="synonym">Rhodosporidium toruloides</name>
    <dbReference type="NCBI Taxonomy" id="5286"/>
    <lineage>
        <taxon>Eukaryota</taxon>
        <taxon>Fungi</taxon>
        <taxon>Dikarya</taxon>
        <taxon>Basidiomycota</taxon>
        <taxon>Pucciniomycotina</taxon>
        <taxon>Microbotryomycetes</taxon>
        <taxon>Sporidiobolales</taxon>
        <taxon>Sporidiobolaceae</taxon>
        <taxon>Rhodotorula</taxon>
    </lineage>
</organism>
<evidence type="ECO:0000313" key="3">
    <source>
        <dbReference type="Proteomes" id="UP000199069"/>
    </source>
</evidence>
<dbReference type="Proteomes" id="UP000239560">
    <property type="component" value="Unassembled WGS sequence"/>
</dbReference>
<gene>
    <name evidence="1" type="primary">FGENESH: predicted gene_14.138</name>
    <name evidence="2" type="ORF">AAT19DRAFT_10910</name>
    <name evidence="1" type="ORF">BN2166_0065880</name>
</gene>
<reference evidence="1 3" key="1">
    <citation type="submission" date="2015-07" db="EMBL/GenBank/DDBJ databases">
        <authorList>
            <person name="Cajimat M.N.B."/>
            <person name="Milazzo M.L."/>
            <person name="Fulhorst C.F."/>
        </authorList>
    </citation>
    <scope>NUCLEOTIDE SEQUENCE [LARGE SCALE GENOMIC DNA]</scope>
    <source>
        <strain evidence="1">Single colony</strain>
    </source>
</reference>
<keyword evidence="3" id="KW-1185">Reference proteome</keyword>
<name>A0A0K3CPV8_RHOTO</name>
<evidence type="ECO:0000313" key="1">
    <source>
        <dbReference type="EMBL" id="CTR10727.1"/>
    </source>
</evidence>
<sequence length="384" mass="42551">MSIETLPVELLNHIIEAAVPPVTNRDTVNERYDTLITSSLVSRRWRRLAQRAMFAEAGLMAPRAAQAFLATTAEYPHFANHVRLFKVYHFGKVTDASSFRSFRSLREVYVGRGGEVDLAILAGLPQLETFSVWLALVTCTGNPASTIFPALRILSSCFAEWDDRARQLISPAHFPAIQGLALYHDDTAGGSEWGVERRQWTADFSAFPPSLRLVVSISTQYILDMQHEVLHETDVGGLYDALDAGNFVNGLRVADVQHLRISELCYDMEGQEDGFEHLLRLVKQMPQLKSLSISSKEMPSTDASLREFIKRGPLARPPLPLCRIGVAEPSPIDTFQRLSYSHALSQPAKGASEETFATSSRCRCCSTGMIADGLLDPRIPSEAT</sequence>
<accession>A0A0K3CPV8</accession>
<dbReference type="Proteomes" id="UP000199069">
    <property type="component" value="Unassembled WGS sequence"/>
</dbReference>
<evidence type="ECO:0000313" key="4">
    <source>
        <dbReference type="Proteomes" id="UP000239560"/>
    </source>
</evidence>
<dbReference type="OrthoDB" id="2519531at2759"/>
<protein>
    <submittedName>
        <fullName evidence="1 2">Proteophosphoglycan 5</fullName>
    </submittedName>
</protein>
<dbReference type="AlphaFoldDB" id="A0A0K3CPV8"/>
<proteinExistence type="predicted"/>
<evidence type="ECO:0000313" key="2">
    <source>
        <dbReference type="EMBL" id="PRQ70753.1"/>
    </source>
</evidence>
<dbReference type="EMBL" id="CWKI01000014">
    <property type="protein sequence ID" value="CTR10727.1"/>
    <property type="molecule type" value="Genomic_DNA"/>
</dbReference>